<proteinExistence type="predicted"/>
<protein>
    <submittedName>
        <fullName evidence="1">Uncharacterized protein</fullName>
    </submittedName>
</protein>
<dbReference type="EnsemblMetazoa" id="AMIN001669-RA">
    <property type="protein sequence ID" value="AMIN001669-PA"/>
    <property type="gene ID" value="AMIN001669"/>
</dbReference>
<reference evidence="1" key="2">
    <citation type="submission" date="2020-05" db="UniProtKB">
        <authorList>
            <consortium name="EnsemblMetazoa"/>
        </authorList>
    </citation>
    <scope>IDENTIFICATION</scope>
    <source>
        <strain evidence="1">MINIMUS1</strain>
    </source>
</reference>
<organism evidence="1 2">
    <name type="scientific">Anopheles minimus</name>
    <dbReference type="NCBI Taxonomy" id="112268"/>
    <lineage>
        <taxon>Eukaryota</taxon>
        <taxon>Metazoa</taxon>
        <taxon>Ecdysozoa</taxon>
        <taxon>Arthropoda</taxon>
        <taxon>Hexapoda</taxon>
        <taxon>Insecta</taxon>
        <taxon>Pterygota</taxon>
        <taxon>Neoptera</taxon>
        <taxon>Endopterygota</taxon>
        <taxon>Diptera</taxon>
        <taxon>Nematocera</taxon>
        <taxon>Culicoidea</taxon>
        <taxon>Culicidae</taxon>
        <taxon>Anophelinae</taxon>
        <taxon>Anopheles</taxon>
    </lineage>
</organism>
<accession>A0A182VUC6</accession>
<evidence type="ECO:0000313" key="2">
    <source>
        <dbReference type="Proteomes" id="UP000075920"/>
    </source>
</evidence>
<evidence type="ECO:0000313" key="1">
    <source>
        <dbReference type="EnsemblMetazoa" id="AMIN001669-PA"/>
    </source>
</evidence>
<reference evidence="2" key="1">
    <citation type="submission" date="2013-03" db="EMBL/GenBank/DDBJ databases">
        <title>The Genome Sequence of Anopheles minimus MINIMUS1.</title>
        <authorList>
            <consortium name="The Broad Institute Genomics Platform"/>
            <person name="Neafsey D.E."/>
            <person name="Walton C."/>
            <person name="Walker B."/>
            <person name="Young S.K."/>
            <person name="Zeng Q."/>
            <person name="Gargeya S."/>
            <person name="Fitzgerald M."/>
            <person name="Haas B."/>
            <person name="Abouelleil A."/>
            <person name="Allen A.W."/>
            <person name="Alvarado L."/>
            <person name="Arachchi H.M."/>
            <person name="Berlin A.M."/>
            <person name="Chapman S.B."/>
            <person name="Gainer-Dewar J."/>
            <person name="Goldberg J."/>
            <person name="Griggs A."/>
            <person name="Gujja S."/>
            <person name="Hansen M."/>
            <person name="Howarth C."/>
            <person name="Imamovic A."/>
            <person name="Ireland A."/>
            <person name="Larimer J."/>
            <person name="McCowan C."/>
            <person name="Murphy C."/>
            <person name="Pearson M."/>
            <person name="Poon T.W."/>
            <person name="Priest M."/>
            <person name="Roberts A."/>
            <person name="Saif S."/>
            <person name="Shea T."/>
            <person name="Sisk P."/>
            <person name="Sykes S."/>
            <person name="Wortman J."/>
            <person name="Nusbaum C."/>
            <person name="Birren B."/>
        </authorList>
    </citation>
    <scope>NUCLEOTIDE SEQUENCE [LARGE SCALE GENOMIC DNA]</scope>
    <source>
        <strain evidence="2">MINIMUS1</strain>
    </source>
</reference>
<dbReference type="AlphaFoldDB" id="A0A182VUC6"/>
<keyword evidence="2" id="KW-1185">Reference proteome</keyword>
<sequence length="84" mass="9734">MDVRGRVCLSVILAMELGFTAPQHHRHHHYRTNDTTNVLAGESTKVRRQLVELSVSPEHRRWLAKTLRQTQQEPDAQQAEELSH</sequence>
<dbReference type="Proteomes" id="UP000075920">
    <property type="component" value="Unassembled WGS sequence"/>
</dbReference>
<dbReference type="VEuPathDB" id="VectorBase:AMIN001669"/>
<name>A0A182VUC6_9DIPT</name>